<proteinExistence type="inferred from homology"/>
<dbReference type="GO" id="GO:0062054">
    <property type="term" value="F:fluoride channel activity"/>
    <property type="evidence" value="ECO:0007669"/>
    <property type="project" value="UniProtKB-UniRule"/>
</dbReference>
<organism evidence="11 12">
    <name type="scientific">Verrucosispora sioxanthis</name>
    <dbReference type="NCBI Taxonomy" id="2499994"/>
    <lineage>
        <taxon>Bacteria</taxon>
        <taxon>Bacillati</taxon>
        <taxon>Actinomycetota</taxon>
        <taxon>Actinomycetes</taxon>
        <taxon>Micromonosporales</taxon>
        <taxon>Micromonosporaceae</taxon>
        <taxon>Micromonospora</taxon>
    </lineage>
</organism>
<evidence type="ECO:0000256" key="4">
    <source>
        <dbReference type="ARBA" id="ARBA00022989"/>
    </source>
</evidence>
<evidence type="ECO:0000256" key="6">
    <source>
        <dbReference type="ARBA" id="ARBA00023303"/>
    </source>
</evidence>
<dbReference type="EMBL" id="SAIY01000002">
    <property type="protein sequence ID" value="NGM12487.1"/>
    <property type="molecule type" value="Genomic_DNA"/>
</dbReference>
<accession>A0A6M1L2E3</accession>
<evidence type="ECO:0000256" key="10">
    <source>
        <dbReference type="HAMAP-Rule" id="MF_00454"/>
    </source>
</evidence>
<gene>
    <name evidence="10 11" type="primary">crcB</name>
    <name evidence="10" type="synonym">fluC</name>
    <name evidence="11" type="ORF">ENC19_07355</name>
</gene>
<dbReference type="GO" id="GO:0046872">
    <property type="term" value="F:metal ion binding"/>
    <property type="evidence" value="ECO:0007669"/>
    <property type="project" value="UniProtKB-KW"/>
</dbReference>
<comment type="catalytic activity">
    <reaction evidence="8">
        <text>fluoride(in) = fluoride(out)</text>
        <dbReference type="Rhea" id="RHEA:76159"/>
        <dbReference type="ChEBI" id="CHEBI:17051"/>
    </reaction>
    <physiologicalReaction direction="left-to-right" evidence="8">
        <dbReference type="Rhea" id="RHEA:76160"/>
    </physiologicalReaction>
</comment>
<evidence type="ECO:0000256" key="7">
    <source>
        <dbReference type="ARBA" id="ARBA00035120"/>
    </source>
</evidence>
<keyword evidence="10" id="KW-0915">Sodium</keyword>
<dbReference type="Proteomes" id="UP000478148">
    <property type="component" value="Unassembled WGS sequence"/>
</dbReference>
<dbReference type="GO" id="GO:0005886">
    <property type="term" value="C:plasma membrane"/>
    <property type="evidence" value="ECO:0007669"/>
    <property type="project" value="UniProtKB-SubCell"/>
</dbReference>
<keyword evidence="12" id="KW-1185">Reference proteome</keyword>
<keyword evidence="2 10" id="KW-1003">Cell membrane</keyword>
<feature type="transmembrane region" description="Helical" evidence="10">
    <location>
        <begin position="95"/>
        <end position="113"/>
    </location>
</feature>
<reference evidence="11 12" key="1">
    <citation type="submission" date="2020-02" db="EMBL/GenBank/DDBJ databases">
        <title>Draft Genome Sequence of Verrucosispora sp. Strain CWR15, Isolated from Gulf of Mexico Sponge.</title>
        <authorList>
            <person name="Kennedy S.J."/>
            <person name="Cella E."/>
            <person name="Azarian T."/>
            <person name="Baker B.J."/>
            <person name="Shaw L.N."/>
        </authorList>
    </citation>
    <scope>NUCLEOTIDE SEQUENCE [LARGE SCALE GENOMIC DNA]</scope>
    <source>
        <strain evidence="11 12">CWR15</strain>
    </source>
</reference>
<dbReference type="InterPro" id="IPR003691">
    <property type="entry name" value="FluC"/>
</dbReference>
<protein>
    <recommendedName>
        <fullName evidence="10">Fluoride-specific ion channel FluC</fullName>
    </recommendedName>
</protein>
<feature type="binding site" evidence="10">
    <location>
        <position position="103"/>
    </location>
    <ligand>
        <name>Na(+)</name>
        <dbReference type="ChEBI" id="CHEBI:29101"/>
        <note>structural</note>
    </ligand>
</feature>
<evidence type="ECO:0000313" key="12">
    <source>
        <dbReference type="Proteomes" id="UP000478148"/>
    </source>
</evidence>
<comment type="caution">
    <text evidence="11">The sequence shown here is derived from an EMBL/GenBank/DDBJ whole genome shotgun (WGS) entry which is preliminary data.</text>
</comment>
<evidence type="ECO:0000256" key="9">
    <source>
        <dbReference type="ARBA" id="ARBA00049940"/>
    </source>
</evidence>
<keyword evidence="10" id="KW-0813">Transport</keyword>
<dbReference type="GO" id="GO:0140114">
    <property type="term" value="P:cellular detoxification of fluoride"/>
    <property type="evidence" value="ECO:0007669"/>
    <property type="project" value="UniProtKB-UniRule"/>
</dbReference>
<dbReference type="Pfam" id="PF02537">
    <property type="entry name" value="CRCB"/>
    <property type="match status" value="1"/>
</dbReference>
<evidence type="ECO:0000256" key="5">
    <source>
        <dbReference type="ARBA" id="ARBA00023136"/>
    </source>
</evidence>
<dbReference type="AlphaFoldDB" id="A0A6M1L2E3"/>
<feature type="transmembrane region" description="Helical" evidence="10">
    <location>
        <begin position="61"/>
        <end position="83"/>
    </location>
</feature>
<dbReference type="HAMAP" id="MF_00454">
    <property type="entry name" value="FluC"/>
    <property type="match status" value="1"/>
</dbReference>
<feature type="transmembrane region" description="Helical" evidence="10">
    <location>
        <begin position="30"/>
        <end position="49"/>
    </location>
</feature>
<keyword evidence="4 10" id="KW-1133">Transmembrane helix</keyword>
<evidence type="ECO:0000256" key="1">
    <source>
        <dbReference type="ARBA" id="ARBA00004651"/>
    </source>
</evidence>
<keyword evidence="3 10" id="KW-0812">Transmembrane</keyword>
<comment type="similarity">
    <text evidence="7 10">Belongs to the fluoride channel Fluc/FEX (TC 1.A.43) family.</text>
</comment>
<feature type="binding site" evidence="10">
    <location>
        <position position="106"/>
    </location>
    <ligand>
        <name>Na(+)</name>
        <dbReference type="ChEBI" id="CHEBI:29101"/>
        <note>structural</note>
    </ligand>
</feature>
<comment type="activity regulation">
    <text evidence="10">Na(+) is not transported, but it plays an essential structural role and its presence is essential for fluoride channel function.</text>
</comment>
<dbReference type="NCBIfam" id="TIGR00494">
    <property type="entry name" value="crcB"/>
    <property type="match status" value="1"/>
</dbReference>
<feature type="transmembrane region" description="Helical" evidence="10">
    <location>
        <begin position="119"/>
        <end position="142"/>
    </location>
</feature>
<keyword evidence="6 10" id="KW-0407">Ion channel</keyword>
<keyword evidence="10" id="KW-0479">Metal-binding</keyword>
<keyword evidence="5 10" id="KW-0472">Membrane</keyword>
<evidence type="ECO:0000256" key="2">
    <source>
        <dbReference type="ARBA" id="ARBA00022475"/>
    </source>
</evidence>
<evidence type="ECO:0000256" key="3">
    <source>
        <dbReference type="ARBA" id="ARBA00022692"/>
    </source>
</evidence>
<name>A0A6M1L2E3_9ACTN</name>
<dbReference type="PANTHER" id="PTHR28259">
    <property type="entry name" value="FLUORIDE EXPORT PROTEIN 1-RELATED"/>
    <property type="match status" value="1"/>
</dbReference>
<evidence type="ECO:0000313" key="11">
    <source>
        <dbReference type="EMBL" id="NGM12487.1"/>
    </source>
</evidence>
<dbReference type="PANTHER" id="PTHR28259:SF1">
    <property type="entry name" value="FLUORIDE EXPORT PROTEIN 1-RELATED"/>
    <property type="match status" value="1"/>
</dbReference>
<comment type="function">
    <text evidence="9 10">Fluoride-specific ion channel. Important for reducing fluoride concentration in the cell, thus reducing its toxicity.</text>
</comment>
<comment type="subcellular location">
    <subcellularLocation>
        <location evidence="1 10">Cell membrane</location>
        <topology evidence="1 10">Multi-pass membrane protein</topology>
    </subcellularLocation>
</comment>
<sequence>MTVGAQRPPVDPDVDLGVPRQRAELRGGTTSLLAAIAGGGMVGALARYGLTVTFSHPPRGFPWATFAVNVSGCLLIGALMVLITEAWTAHRLVRPFLGVGVLGGFTTFSTYAVEVQQAVAAGAVRTGLLYLAGTLVAALVAVRLGVTLTRRATGVDRNRSAG</sequence>
<keyword evidence="10" id="KW-0406">Ion transport</keyword>
<evidence type="ECO:0000256" key="8">
    <source>
        <dbReference type="ARBA" id="ARBA00035585"/>
    </source>
</evidence>